<proteinExistence type="predicted"/>
<gene>
    <name evidence="3" type="ORF">CUN49_07500</name>
</gene>
<comment type="caution">
    <text evidence="3">The sequence shown here is derived from an EMBL/GenBank/DDBJ whole genome shotgun (WGS) entry which is preliminary data.</text>
</comment>
<dbReference type="InterPro" id="IPR036249">
    <property type="entry name" value="Thioredoxin-like_sf"/>
</dbReference>
<dbReference type="SUPFAM" id="SSF52833">
    <property type="entry name" value="Thioredoxin-like"/>
    <property type="match status" value="1"/>
</dbReference>
<feature type="domain" description="Sulfatase-modifying factor enzyme-like" evidence="2">
    <location>
        <begin position="62"/>
        <end position="295"/>
    </location>
</feature>
<dbReference type="Gene3D" id="3.90.1580.10">
    <property type="entry name" value="paralog of FGE (formylglycine-generating enzyme)"/>
    <property type="match status" value="1"/>
</dbReference>
<name>A0A2M8PEQ1_9CHLR</name>
<reference evidence="3 4" key="1">
    <citation type="submission" date="2017-11" db="EMBL/GenBank/DDBJ databases">
        <title>Evolution of Phototrophy in the Chloroflexi Phylum Driven by Horizontal Gene Transfer.</title>
        <authorList>
            <person name="Ward L.M."/>
            <person name="Hemp J."/>
            <person name="Shih P.M."/>
            <person name="Mcglynn S.E."/>
            <person name="Fischer W."/>
        </authorList>
    </citation>
    <scope>NUCLEOTIDE SEQUENCE [LARGE SCALE GENOMIC DNA]</scope>
    <source>
        <strain evidence="3">JP3_13</strain>
    </source>
</reference>
<dbReference type="InterPro" id="IPR005532">
    <property type="entry name" value="SUMF_dom"/>
</dbReference>
<evidence type="ECO:0008006" key="5">
    <source>
        <dbReference type="Google" id="ProtNLM"/>
    </source>
</evidence>
<sequence>MARSVRIEESIRRAPFMNAPRLPAVAQSLLTALDFLPVPEGTATLGMEQSVAERFIKAYGEVWSEFFGRETPQHTVHVAAFALSRYAVTNALYAQFIASGGYDDPSLWTPDGWAWRLRTGRKQPRYWDDPRFNGDDLPVCGVSWFEAMAFARWASLLTGENIRLPTEAEWEWAARGDNPKSLYPWGNIWDAGKLNSGYSDAKHTPRGGLAPVGSYPEGDAPFGHGEMLGQVFEWTNSLFKPYPYHAEDGREDRYAPERRVLRGGNWSDGKYVNRVTVRYHYPPFYADMTTGFRLALGGAQPEIAPRPSRDLVVYGRDTFCPDLIDTRRWLHAWNVPYRQVNQDLDEQIAWRLDSWLGSRTVPTIVVAEHGAVDPILPPAAANLKALRNTDRGSMLHEPEEATLRTFLLRNGFLSA</sequence>
<dbReference type="Pfam" id="PF00462">
    <property type="entry name" value="Glutaredoxin"/>
    <property type="match status" value="1"/>
</dbReference>
<protein>
    <recommendedName>
        <fullName evidence="5">Sulfatase-modifying factor enzyme domain-containing protein</fullName>
    </recommendedName>
</protein>
<dbReference type="InterPro" id="IPR002109">
    <property type="entry name" value="Glutaredoxin"/>
</dbReference>
<evidence type="ECO:0000259" key="1">
    <source>
        <dbReference type="Pfam" id="PF00462"/>
    </source>
</evidence>
<dbReference type="InterPro" id="IPR016187">
    <property type="entry name" value="CTDL_fold"/>
</dbReference>
<evidence type="ECO:0000259" key="2">
    <source>
        <dbReference type="Pfam" id="PF03781"/>
    </source>
</evidence>
<dbReference type="Gene3D" id="3.40.30.10">
    <property type="entry name" value="Glutaredoxin"/>
    <property type="match status" value="1"/>
</dbReference>
<dbReference type="SUPFAM" id="SSF56436">
    <property type="entry name" value="C-type lectin-like"/>
    <property type="match status" value="1"/>
</dbReference>
<dbReference type="EMBL" id="PGTM01000085">
    <property type="protein sequence ID" value="PJF36032.1"/>
    <property type="molecule type" value="Genomic_DNA"/>
</dbReference>
<organism evidence="3 4">
    <name type="scientific">Candidatus Thermofonsia Clade 1 bacterium</name>
    <dbReference type="NCBI Taxonomy" id="2364210"/>
    <lineage>
        <taxon>Bacteria</taxon>
        <taxon>Bacillati</taxon>
        <taxon>Chloroflexota</taxon>
        <taxon>Candidatus Thermofontia</taxon>
        <taxon>Candidatus Thermofonsia Clade 1</taxon>
    </lineage>
</organism>
<dbReference type="AlphaFoldDB" id="A0A2M8PEQ1"/>
<dbReference type="PANTHER" id="PTHR23150">
    <property type="entry name" value="SULFATASE MODIFYING FACTOR 1, 2"/>
    <property type="match status" value="1"/>
</dbReference>
<evidence type="ECO:0000313" key="4">
    <source>
        <dbReference type="Proteomes" id="UP000229681"/>
    </source>
</evidence>
<dbReference type="Pfam" id="PF03781">
    <property type="entry name" value="FGE-sulfatase"/>
    <property type="match status" value="1"/>
</dbReference>
<accession>A0A2M8PEQ1</accession>
<dbReference type="InterPro" id="IPR042095">
    <property type="entry name" value="SUMF_sf"/>
</dbReference>
<dbReference type="Proteomes" id="UP000229681">
    <property type="component" value="Unassembled WGS sequence"/>
</dbReference>
<evidence type="ECO:0000313" key="3">
    <source>
        <dbReference type="EMBL" id="PJF36032.1"/>
    </source>
</evidence>
<feature type="domain" description="Glutaredoxin" evidence="1">
    <location>
        <begin position="312"/>
        <end position="367"/>
    </location>
</feature>
<dbReference type="InterPro" id="IPR051043">
    <property type="entry name" value="Sulfatase_Mod_Factor_Kinase"/>
</dbReference>